<dbReference type="EMBL" id="BGZK01000477">
    <property type="protein sequence ID" value="GBP46124.1"/>
    <property type="molecule type" value="Genomic_DNA"/>
</dbReference>
<dbReference type="OrthoDB" id="2016582at2759"/>
<proteinExistence type="predicted"/>
<keyword evidence="2" id="KW-1185">Reference proteome</keyword>
<comment type="caution">
    <text evidence="1">The sequence shown here is derived from an EMBL/GenBank/DDBJ whole genome shotgun (WGS) entry which is preliminary data.</text>
</comment>
<reference evidence="1 2" key="1">
    <citation type="journal article" date="2019" name="Commun. Biol.">
        <title>The bagworm genome reveals a unique fibroin gene that provides high tensile strength.</title>
        <authorList>
            <person name="Kono N."/>
            <person name="Nakamura H."/>
            <person name="Ohtoshi R."/>
            <person name="Tomita M."/>
            <person name="Numata K."/>
            <person name="Arakawa K."/>
        </authorList>
    </citation>
    <scope>NUCLEOTIDE SEQUENCE [LARGE SCALE GENOMIC DNA]</scope>
</reference>
<dbReference type="AlphaFoldDB" id="A0A4C1W7G8"/>
<sequence length="110" mass="12584">MAIMGCYKHSSDRLPPHHAHNDIIRRALIFANDTCTLDPRDLSRSNAGSWSNNTKTFIMDLARRLRDKRDDPHSESYLFQTLWVAIQRRNAASVIGTFGPDQTREDISVT</sequence>
<accession>A0A4C1W7G8</accession>
<gene>
    <name evidence="1" type="ORF">EVAR_26569_1</name>
</gene>
<name>A0A4C1W7G8_EUMVA</name>
<organism evidence="1 2">
    <name type="scientific">Eumeta variegata</name>
    <name type="common">Bagworm moth</name>
    <name type="synonym">Eumeta japonica</name>
    <dbReference type="NCBI Taxonomy" id="151549"/>
    <lineage>
        <taxon>Eukaryota</taxon>
        <taxon>Metazoa</taxon>
        <taxon>Ecdysozoa</taxon>
        <taxon>Arthropoda</taxon>
        <taxon>Hexapoda</taxon>
        <taxon>Insecta</taxon>
        <taxon>Pterygota</taxon>
        <taxon>Neoptera</taxon>
        <taxon>Endopterygota</taxon>
        <taxon>Lepidoptera</taxon>
        <taxon>Glossata</taxon>
        <taxon>Ditrysia</taxon>
        <taxon>Tineoidea</taxon>
        <taxon>Psychidae</taxon>
        <taxon>Oiketicinae</taxon>
        <taxon>Eumeta</taxon>
    </lineage>
</organism>
<evidence type="ECO:0000313" key="1">
    <source>
        <dbReference type="EMBL" id="GBP46124.1"/>
    </source>
</evidence>
<evidence type="ECO:0000313" key="2">
    <source>
        <dbReference type="Proteomes" id="UP000299102"/>
    </source>
</evidence>
<dbReference type="Proteomes" id="UP000299102">
    <property type="component" value="Unassembled WGS sequence"/>
</dbReference>
<protein>
    <submittedName>
        <fullName evidence="1">Uncharacterized protein</fullName>
    </submittedName>
</protein>